<organism evidence="4">
    <name type="scientific">Brachypodium distachyon</name>
    <name type="common">Purple false brome</name>
    <name type="synonym">Trachynia distachya</name>
    <dbReference type="NCBI Taxonomy" id="15368"/>
    <lineage>
        <taxon>Eukaryota</taxon>
        <taxon>Viridiplantae</taxon>
        <taxon>Streptophyta</taxon>
        <taxon>Embryophyta</taxon>
        <taxon>Tracheophyta</taxon>
        <taxon>Spermatophyta</taxon>
        <taxon>Magnoliopsida</taxon>
        <taxon>Liliopsida</taxon>
        <taxon>Poales</taxon>
        <taxon>Poaceae</taxon>
        <taxon>BOP clade</taxon>
        <taxon>Pooideae</taxon>
        <taxon>Stipodae</taxon>
        <taxon>Brachypodieae</taxon>
        <taxon>Brachypodium</taxon>
    </lineage>
</organism>
<dbReference type="AlphaFoldDB" id="A0A0Q3IM76"/>
<name>A0A0Q3IM76_BRADI</name>
<dbReference type="SUPFAM" id="SSF52058">
    <property type="entry name" value="L domain-like"/>
    <property type="match status" value="1"/>
</dbReference>
<dbReference type="GO" id="GO:0098542">
    <property type="term" value="P:defense response to other organism"/>
    <property type="evidence" value="ECO:0000318"/>
    <property type="project" value="GO_Central"/>
</dbReference>
<dbReference type="InterPro" id="IPR055414">
    <property type="entry name" value="LRR_R13L4/SHOC2-like"/>
</dbReference>
<dbReference type="PRINTS" id="PR00364">
    <property type="entry name" value="DISEASERSIST"/>
</dbReference>
<evidence type="ECO:0000259" key="2">
    <source>
        <dbReference type="Pfam" id="PF00931"/>
    </source>
</evidence>
<proteinExistence type="predicted"/>
<reference evidence="5" key="3">
    <citation type="submission" date="2018-08" db="UniProtKB">
        <authorList>
            <consortium name="EnsemblPlants"/>
        </authorList>
    </citation>
    <scope>IDENTIFICATION</scope>
    <source>
        <strain evidence="5">cv. Bd21</strain>
    </source>
</reference>
<feature type="domain" description="NB-ARC" evidence="2">
    <location>
        <begin position="151"/>
        <end position="292"/>
    </location>
</feature>
<dbReference type="Gene3D" id="3.40.50.300">
    <property type="entry name" value="P-loop containing nucleotide triphosphate hydrolases"/>
    <property type="match status" value="1"/>
</dbReference>
<dbReference type="InParanoid" id="A0A0Q3IM76"/>
<dbReference type="SUPFAM" id="SSF52540">
    <property type="entry name" value="P-loop containing nucleoside triphosphate hydrolases"/>
    <property type="match status" value="1"/>
</dbReference>
<keyword evidence="1" id="KW-0677">Repeat</keyword>
<dbReference type="OrthoDB" id="648651at2759"/>
<evidence type="ECO:0000313" key="4">
    <source>
        <dbReference type="EMBL" id="KQJ87384.1"/>
    </source>
</evidence>
<gene>
    <name evidence="4" type="ORF">BRADI_4g10672v3</name>
</gene>
<feature type="domain" description="Disease resistance R13L4/SHOC-2-like LRR" evidence="3">
    <location>
        <begin position="502"/>
        <end position="862"/>
    </location>
</feature>
<keyword evidence="6" id="KW-1185">Reference proteome</keyword>
<dbReference type="InterPro" id="IPR027417">
    <property type="entry name" value="P-loop_NTPase"/>
</dbReference>
<dbReference type="PANTHER" id="PTHR23155">
    <property type="entry name" value="DISEASE RESISTANCE PROTEIN RP"/>
    <property type="match status" value="1"/>
</dbReference>
<dbReference type="InterPro" id="IPR044974">
    <property type="entry name" value="Disease_R_plants"/>
</dbReference>
<evidence type="ECO:0000313" key="5">
    <source>
        <dbReference type="EnsemblPlants" id="KQJ87384"/>
    </source>
</evidence>
<dbReference type="Pfam" id="PF00931">
    <property type="entry name" value="NB-ARC"/>
    <property type="match status" value="1"/>
</dbReference>
<dbReference type="Gramene" id="KQJ87384">
    <property type="protein sequence ID" value="KQJ87384"/>
    <property type="gene ID" value="BRADI_4g10672v3"/>
</dbReference>
<dbReference type="Gene3D" id="3.80.10.10">
    <property type="entry name" value="Ribonuclease Inhibitor"/>
    <property type="match status" value="1"/>
</dbReference>
<dbReference type="EnsemblPlants" id="KQJ87384">
    <property type="protein sequence ID" value="KQJ87384"/>
    <property type="gene ID" value="BRADI_4g10672v3"/>
</dbReference>
<evidence type="ECO:0000313" key="6">
    <source>
        <dbReference type="Proteomes" id="UP000008810"/>
    </source>
</evidence>
<dbReference type="InterPro" id="IPR032675">
    <property type="entry name" value="LRR_dom_sf"/>
</dbReference>
<accession>A0A0Q3IM76</accession>
<dbReference type="InterPro" id="IPR002182">
    <property type="entry name" value="NB-ARC"/>
</dbReference>
<dbReference type="GO" id="GO:0043531">
    <property type="term" value="F:ADP binding"/>
    <property type="evidence" value="ECO:0007669"/>
    <property type="project" value="InterPro"/>
</dbReference>
<protein>
    <submittedName>
        <fullName evidence="4 5">Uncharacterized protein</fullName>
    </submittedName>
</protein>
<sequence length="938" mass="104120">MEKAAAIAFVNGVMGKPVALIEAKFKQWTSIRNNCTTLKTSLLFLAAVLDDELARRKGSAGPPPTALARAYSKVMQELTHDIEDCIERFLHRVSGKKGKSKFHRVIRGATTLGLRDQFASEIKKLKERSETANDIIRTHQEDTLAVRFDREEPKQLRVIAMPGFGGSGKTTLVQQVFDRASPSFTCSALVSTLDCANASDLPKKIVRKVWQPSTTTIDLEVEAVLQESNYVSLQHHLKVHLMDKRCLIVIDDIGVDYWDVVIPIFSFRDSLPMGSRIIVTTVSHHVANTCCSSGHGKGYMHKMDTLGEEASRVGTGSKALLKKCDGLPLTLTTVRRQLTSENELTGESCKELSSKLSYYLEDDKEPYFARLRGVLMNNYASLPDYNARNCLLYLGIFPINRALRRNVVTRRWLAEGYARSQHQGKDGVWSAQQNFEKFIDRGIIRPVVPGSNATVEICKTRGIVHEFLLCKSMYEQCRHLSIHPGNDGTDFGAMSNIDLSCVRSLTMSGNAGDAISDFRKYKIVRVLDLEECTDLKDVHLKDLCTRWNLRYLSLGLTVTKLPKEIAELKLLETLDVSKTKVDVLPVEVIGLPSLAHLIGKFMLLGGGFVIDGRHGFLQLIAHMKKLNNVKIWCHSENGQGCQKLIVDMTNQLIEAIKQYAGADITEGNVRSLSIDSQSLQKDALLAQAEVCNQSLLLDNTEYYLSSLELCGSSFTLPHFIPLFPYLTELCLILTTIMTRELLSVLASRMHFLLYLKLTIVNQIDGFVVQAGEFKSLQRLCFVSHVENPILPSSEDGCQGGLDIKPGALPQLVSLQLICRHLVGLSCIDIAQLKELKEIVLDARVSDTTITTWEEAATKHPSRPNVMAVQWADDDDSMDDDIRGSAPDPGPATVQNGIVEQEEPEHSAVQTARGSSSIHNFKLCSGLTLNVPTSVQLPN</sequence>
<reference evidence="4" key="2">
    <citation type="submission" date="2017-06" db="EMBL/GenBank/DDBJ databases">
        <title>WGS assembly of Brachypodium distachyon.</title>
        <authorList>
            <consortium name="The International Brachypodium Initiative"/>
            <person name="Lucas S."/>
            <person name="Harmon-Smith M."/>
            <person name="Lail K."/>
            <person name="Tice H."/>
            <person name="Grimwood J."/>
            <person name="Bruce D."/>
            <person name="Barry K."/>
            <person name="Shu S."/>
            <person name="Lindquist E."/>
            <person name="Wang M."/>
            <person name="Pitluck S."/>
            <person name="Vogel J.P."/>
            <person name="Garvin D.F."/>
            <person name="Mockler T.C."/>
            <person name="Schmutz J."/>
            <person name="Rokhsar D."/>
            <person name="Bevan M.W."/>
        </authorList>
    </citation>
    <scope>NUCLEOTIDE SEQUENCE</scope>
    <source>
        <strain evidence="4">Bd21</strain>
    </source>
</reference>
<evidence type="ECO:0000256" key="1">
    <source>
        <dbReference type="ARBA" id="ARBA00022737"/>
    </source>
</evidence>
<dbReference type="EMBL" id="CM000883">
    <property type="protein sequence ID" value="KQJ87384.1"/>
    <property type="molecule type" value="Genomic_DNA"/>
</dbReference>
<dbReference type="Proteomes" id="UP000008810">
    <property type="component" value="Chromosome 4"/>
</dbReference>
<dbReference type="PANTHER" id="PTHR23155:SF983">
    <property type="entry name" value="NB-ARC DOMAIN CONTAINING PROTEIN, EXPRESSED"/>
    <property type="match status" value="1"/>
</dbReference>
<dbReference type="Pfam" id="PF23598">
    <property type="entry name" value="LRR_14"/>
    <property type="match status" value="1"/>
</dbReference>
<reference evidence="4 5" key="1">
    <citation type="journal article" date="2010" name="Nature">
        <title>Genome sequencing and analysis of the model grass Brachypodium distachyon.</title>
        <authorList>
            <consortium name="International Brachypodium Initiative"/>
        </authorList>
    </citation>
    <scope>NUCLEOTIDE SEQUENCE [LARGE SCALE GENOMIC DNA]</scope>
    <source>
        <strain evidence="4 5">Bd21</strain>
    </source>
</reference>
<evidence type="ECO:0000259" key="3">
    <source>
        <dbReference type="Pfam" id="PF23598"/>
    </source>
</evidence>